<sequence length="502" mass="58030">MSIKYNINIRLPTKFQNFRKDFPVFDDCVIQMKSGKQFRCNRIFLAKNSKVFYKYFLDHPKTKNEFLVDNVIVFEVSDIDDNSMEDFLNMLYHNYIKLTVYNIPKLLKIASSYQFTEITPILRSFYLDAANDETLLYLAKEFIQNGLESEAKCLSPLIANHLIRIEQHDATEKFKCDDIYNALSPSIFSAVLIERNKLQSNKKIPSRQGPQLYLYNYGPFSNEVTSICYIEDYVKLKGLKNLTSQDKEDLASVIDWSNPISYIYLTEYPCDWLPAKYARPLLSIILKKRVLRLRDLSKEIKKSSGTTSRWFLISSLRSIQKGGSYKEPLPAIELIRTLGGLVPPFDPVKYGLLNIKSSKPLIRTNPPENSFIRDPHSYFISKTEGSTMPYIEFDLGPHISFKPIEFILDSRVRYLDSQFFKKKSEYAKNKGLVEFVDVISSTKDNEETTINHCPIPKPESNEGSHVNIPDCSKMKFVLNGKTSSHYNIFRVSTLEVIGEFSF</sequence>
<organism evidence="2 3">
    <name type="scientific">Tritrichomonas musculus</name>
    <dbReference type="NCBI Taxonomy" id="1915356"/>
    <lineage>
        <taxon>Eukaryota</taxon>
        <taxon>Metamonada</taxon>
        <taxon>Parabasalia</taxon>
        <taxon>Tritrichomonadida</taxon>
        <taxon>Tritrichomonadidae</taxon>
        <taxon>Tritrichomonas</taxon>
    </lineage>
</organism>
<reference evidence="2 3" key="1">
    <citation type="submission" date="2024-04" db="EMBL/GenBank/DDBJ databases">
        <title>Tritrichomonas musculus Genome.</title>
        <authorList>
            <person name="Alves-Ferreira E."/>
            <person name="Grigg M."/>
            <person name="Lorenzi H."/>
            <person name="Galac M."/>
        </authorList>
    </citation>
    <scope>NUCLEOTIDE SEQUENCE [LARGE SCALE GENOMIC DNA]</scope>
    <source>
        <strain evidence="2 3">EAF2021</strain>
    </source>
</reference>
<dbReference type="Proteomes" id="UP001470230">
    <property type="component" value="Unassembled WGS sequence"/>
</dbReference>
<evidence type="ECO:0000259" key="1">
    <source>
        <dbReference type="PROSITE" id="PS50097"/>
    </source>
</evidence>
<name>A0ABR2I772_9EUKA</name>
<gene>
    <name evidence="2" type="ORF">M9Y10_013112</name>
</gene>
<dbReference type="InterPro" id="IPR000210">
    <property type="entry name" value="BTB/POZ_dom"/>
</dbReference>
<dbReference type="EMBL" id="JAPFFF010000019">
    <property type="protein sequence ID" value="KAK8858012.1"/>
    <property type="molecule type" value="Genomic_DNA"/>
</dbReference>
<accession>A0ABR2I772</accession>
<dbReference type="SMART" id="SM00225">
    <property type="entry name" value="BTB"/>
    <property type="match status" value="1"/>
</dbReference>
<evidence type="ECO:0000313" key="2">
    <source>
        <dbReference type="EMBL" id="KAK8858012.1"/>
    </source>
</evidence>
<evidence type="ECO:0000313" key="3">
    <source>
        <dbReference type="Proteomes" id="UP001470230"/>
    </source>
</evidence>
<dbReference type="Pfam" id="PF00651">
    <property type="entry name" value="BTB"/>
    <property type="match status" value="1"/>
</dbReference>
<dbReference type="InterPro" id="IPR011333">
    <property type="entry name" value="SKP1/BTB/POZ_sf"/>
</dbReference>
<keyword evidence="3" id="KW-1185">Reference proteome</keyword>
<dbReference type="Gene3D" id="3.30.710.10">
    <property type="entry name" value="Potassium Channel Kv1.1, Chain A"/>
    <property type="match status" value="1"/>
</dbReference>
<dbReference type="PROSITE" id="PS50097">
    <property type="entry name" value="BTB"/>
    <property type="match status" value="1"/>
</dbReference>
<comment type="caution">
    <text evidence="2">The sequence shown here is derived from an EMBL/GenBank/DDBJ whole genome shotgun (WGS) entry which is preliminary data.</text>
</comment>
<dbReference type="SUPFAM" id="SSF54695">
    <property type="entry name" value="POZ domain"/>
    <property type="match status" value="1"/>
</dbReference>
<feature type="domain" description="BTB" evidence="1">
    <location>
        <begin position="26"/>
        <end position="100"/>
    </location>
</feature>
<protein>
    <submittedName>
        <fullName evidence="2">Kelch-like protein 24</fullName>
    </submittedName>
</protein>
<proteinExistence type="predicted"/>
<dbReference type="CDD" id="cd18186">
    <property type="entry name" value="BTB_POZ_ZBTB_KLHL-like"/>
    <property type="match status" value="1"/>
</dbReference>